<feature type="compositionally biased region" description="Polar residues" evidence="1">
    <location>
        <begin position="7"/>
        <end position="20"/>
    </location>
</feature>
<evidence type="ECO:0000313" key="3">
    <source>
        <dbReference type="Proteomes" id="UP000298787"/>
    </source>
</evidence>
<evidence type="ECO:0000313" key="2">
    <source>
        <dbReference type="EMBL" id="TKS78366.1"/>
    </source>
</evidence>
<accession>A0A4U5UT78</accession>
<proteinExistence type="predicted"/>
<reference evidence="2 3" key="1">
    <citation type="submission" date="2019-01" db="EMBL/GenBank/DDBJ databases">
        <title>Genome Assembly of Collichthys lucidus.</title>
        <authorList>
            <person name="Cai M."/>
            <person name="Xiao S."/>
        </authorList>
    </citation>
    <scope>NUCLEOTIDE SEQUENCE [LARGE SCALE GENOMIC DNA]</scope>
    <source>
        <strain evidence="2">JT15FE1705JMU</strain>
        <tissue evidence="2">Muscle</tissue>
    </source>
</reference>
<name>A0A4U5UT78_COLLU</name>
<keyword evidence="3" id="KW-1185">Reference proteome</keyword>
<protein>
    <submittedName>
        <fullName evidence="2">ADP-ribosylation factor-like protein 15</fullName>
    </submittedName>
</protein>
<organism evidence="2 3">
    <name type="scientific">Collichthys lucidus</name>
    <name type="common">Big head croaker</name>
    <name type="synonym">Sciaena lucida</name>
    <dbReference type="NCBI Taxonomy" id="240159"/>
    <lineage>
        <taxon>Eukaryota</taxon>
        <taxon>Metazoa</taxon>
        <taxon>Chordata</taxon>
        <taxon>Craniata</taxon>
        <taxon>Vertebrata</taxon>
        <taxon>Euteleostomi</taxon>
        <taxon>Actinopterygii</taxon>
        <taxon>Neopterygii</taxon>
        <taxon>Teleostei</taxon>
        <taxon>Neoteleostei</taxon>
        <taxon>Acanthomorphata</taxon>
        <taxon>Eupercaria</taxon>
        <taxon>Sciaenidae</taxon>
        <taxon>Collichthys</taxon>
    </lineage>
</organism>
<dbReference type="STRING" id="240159.A0A4U5UT78"/>
<sequence length="236" mass="26389">MLAFSHSPRQMQLNPDPSGSSLSKSVWNAVQAARPYSGLDFPLEEKRISPHPNCEGEHFDCNAACCVLKLVNCQDWSVKGGPQSERGGESHSGGPARGGRYAETLSEQIVIKFITASHLMFYKAFSTVISAVIHECPLSNTQCGIQITVISTRKLHDFEMYRQAQYNLTGLFFSDIAVNLFELHENVKKYFELEPLARGKRWILEGSTADNMEAVKEIFGQFISLLEDKDTEPARI</sequence>
<dbReference type="Proteomes" id="UP000298787">
    <property type="component" value="Chromosome 11"/>
</dbReference>
<gene>
    <name evidence="2" type="ORF">D9C73_012808</name>
</gene>
<evidence type="ECO:0000256" key="1">
    <source>
        <dbReference type="SAM" id="MobiDB-lite"/>
    </source>
</evidence>
<dbReference type="AlphaFoldDB" id="A0A4U5UT78"/>
<dbReference type="EMBL" id="CM014088">
    <property type="protein sequence ID" value="TKS78366.1"/>
    <property type="molecule type" value="Genomic_DNA"/>
</dbReference>
<feature type="region of interest" description="Disordered" evidence="1">
    <location>
        <begin position="1"/>
        <end position="20"/>
    </location>
</feature>